<evidence type="ECO:0000313" key="2">
    <source>
        <dbReference type="Ensembl" id="ENSSLUP00000030965.1"/>
    </source>
</evidence>
<sequence length="300" mass="34171">MGGQASSPLFSEPWRTINWEDRQSDLQYVKDYKPQTDGQQLRILLHGPVGAGKSSFINSVQSLLRGRMYAQALVDNTSRGCFTKKYTTYKIPKDPETFYPFVFNDIMGLDPIKGVRVDDVKLALKGHMKEGYEFNPESSLSADYPFYNKHPTANDRVHVLVCVVPTNTISQMRKETVDKIRNIRMEASKLNIPQVAILTKIDEACPEIKNNLRNVYRSKYIKTKMEEFSANVGIPMNCIFPVKNYHEEINLNNEIDSLILSALRNIINFGDDCINMGNDSDSKEDPPDFSIETKPPYQKG</sequence>
<dbReference type="Ensembl" id="ENSSLUT00000031956.1">
    <property type="protein sequence ID" value="ENSSLUP00000030965.1"/>
    <property type="gene ID" value="ENSSLUG00000013842.1"/>
</dbReference>
<dbReference type="AlphaFoldDB" id="A0A8C9YTR5"/>
<dbReference type="GeneTree" id="ENSGT00940000160560"/>
<organism evidence="2 3">
    <name type="scientific">Sander lucioperca</name>
    <name type="common">Pike-perch</name>
    <name type="synonym">Perca lucioperca</name>
    <dbReference type="NCBI Taxonomy" id="283035"/>
    <lineage>
        <taxon>Eukaryota</taxon>
        <taxon>Metazoa</taxon>
        <taxon>Chordata</taxon>
        <taxon>Craniata</taxon>
        <taxon>Vertebrata</taxon>
        <taxon>Euteleostomi</taxon>
        <taxon>Actinopterygii</taxon>
        <taxon>Neopterygii</taxon>
        <taxon>Teleostei</taxon>
        <taxon>Neoteleostei</taxon>
        <taxon>Acanthomorphata</taxon>
        <taxon>Eupercaria</taxon>
        <taxon>Perciformes</taxon>
        <taxon>Percoidei</taxon>
        <taxon>Percidae</taxon>
        <taxon>Luciopercinae</taxon>
        <taxon>Sander</taxon>
    </lineage>
</organism>
<evidence type="ECO:0000313" key="3">
    <source>
        <dbReference type="Proteomes" id="UP000694568"/>
    </source>
</evidence>
<dbReference type="SUPFAM" id="SSF52540">
    <property type="entry name" value="P-loop containing nucleoside triphosphate hydrolases"/>
    <property type="match status" value="1"/>
</dbReference>
<reference evidence="2" key="2">
    <citation type="submission" date="2025-09" db="UniProtKB">
        <authorList>
            <consortium name="Ensembl"/>
        </authorList>
    </citation>
    <scope>IDENTIFICATION</scope>
</reference>
<dbReference type="Proteomes" id="UP000694568">
    <property type="component" value="Unplaced"/>
</dbReference>
<evidence type="ECO:0000256" key="1">
    <source>
        <dbReference type="SAM" id="MobiDB-lite"/>
    </source>
</evidence>
<feature type="region of interest" description="Disordered" evidence="1">
    <location>
        <begin position="277"/>
        <end position="300"/>
    </location>
</feature>
<dbReference type="PANTHER" id="PTHR14241">
    <property type="entry name" value="INTERFERON-INDUCED PROTEIN 44"/>
    <property type="match status" value="1"/>
</dbReference>
<dbReference type="PANTHER" id="PTHR14241:SF1">
    <property type="entry name" value="INTERFERON-INDUCED PROTEIN 44-RELATED"/>
    <property type="match status" value="1"/>
</dbReference>
<evidence type="ECO:0008006" key="4">
    <source>
        <dbReference type="Google" id="ProtNLM"/>
    </source>
</evidence>
<reference evidence="2" key="1">
    <citation type="submission" date="2025-08" db="UniProtKB">
        <authorList>
            <consortium name="Ensembl"/>
        </authorList>
    </citation>
    <scope>IDENTIFICATION</scope>
</reference>
<accession>A0A8C9YTR5</accession>
<protein>
    <recommendedName>
        <fullName evidence="4">G domain-containing protein</fullName>
    </recommendedName>
</protein>
<dbReference type="GO" id="GO:0006955">
    <property type="term" value="P:immune response"/>
    <property type="evidence" value="ECO:0007669"/>
    <property type="project" value="TreeGrafter"/>
</dbReference>
<name>A0A8C9YTR5_SANLU</name>
<dbReference type="Gene3D" id="3.40.50.300">
    <property type="entry name" value="P-loop containing nucleotide triphosphate hydrolases"/>
    <property type="match status" value="1"/>
</dbReference>
<proteinExistence type="predicted"/>
<dbReference type="InterPro" id="IPR027417">
    <property type="entry name" value="P-loop_NTPase"/>
</dbReference>
<keyword evidence="3" id="KW-1185">Reference proteome</keyword>